<protein>
    <submittedName>
        <fullName evidence="2">HPF/RaiA family ribosome-associated protein</fullName>
    </submittedName>
</protein>
<dbReference type="InterPro" id="IPR012340">
    <property type="entry name" value="NA-bd_OB-fold"/>
</dbReference>
<sequence>METPVEIASHGAEISPAVQAALKDHVSELETRFGRITDCRVVVTGPGKRHRTGGLYDVRIHLTLPNGREVAVDHIDHGDERHSDLNFAINDAFKRARRQLQDEARKLQGEVKYHEPQPSGTIARIDHAGAFGFIATSDGREIYFHRNSVIGGRFDDLEKGMHVTFVEEQGTKGDQASTVRFMGKR</sequence>
<keyword evidence="3" id="KW-1185">Reference proteome</keyword>
<dbReference type="SUPFAM" id="SSF50249">
    <property type="entry name" value="Nucleic acid-binding proteins"/>
    <property type="match status" value="1"/>
</dbReference>
<proteinExistence type="predicted"/>
<feature type="domain" description="CSD" evidence="1">
    <location>
        <begin position="117"/>
        <end position="181"/>
    </location>
</feature>
<organism evidence="2 3">
    <name type="scientific">Neorhizobium petrolearium</name>
    <dbReference type="NCBI Taxonomy" id="515361"/>
    <lineage>
        <taxon>Bacteria</taxon>
        <taxon>Pseudomonadati</taxon>
        <taxon>Pseudomonadota</taxon>
        <taxon>Alphaproteobacteria</taxon>
        <taxon>Hyphomicrobiales</taxon>
        <taxon>Rhizobiaceae</taxon>
        <taxon>Rhizobium/Agrobacterium group</taxon>
        <taxon>Neorhizobium</taxon>
    </lineage>
</organism>
<dbReference type="Proteomes" id="UP001227095">
    <property type="component" value="Chromosome"/>
</dbReference>
<dbReference type="SMART" id="SM00357">
    <property type="entry name" value="CSP"/>
    <property type="match status" value="1"/>
</dbReference>
<gene>
    <name evidence="2" type="ORF">QEO92_14465</name>
</gene>
<dbReference type="InterPro" id="IPR036567">
    <property type="entry name" value="RHF-like"/>
</dbReference>
<dbReference type="EMBL" id="CP123000">
    <property type="protein sequence ID" value="WGI66264.1"/>
    <property type="molecule type" value="Genomic_DNA"/>
</dbReference>
<evidence type="ECO:0000313" key="3">
    <source>
        <dbReference type="Proteomes" id="UP001227095"/>
    </source>
</evidence>
<reference evidence="2 3" key="1">
    <citation type="submission" date="2023-04" db="EMBL/GenBank/DDBJ databases">
        <title>Neorhizobium petrolearium OS53, complete genome.</title>
        <authorList>
            <person name="Yu T."/>
        </authorList>
    </citation>
    <scope>NUCLEOTIDE SEQUENCE [LARGE SCALE GENOMIC DNA]</scope>
    <source>
        <strain evidence="2 3">OS53</strain>
    </source>
</reference>
<dbReference type="Gene3D" id="2.40.50.140">
    <property type="entry name" value="Nucleic acid-binding proteins"/>
    <property type="match status" value="1"/>
</dbReference>
<dbReference type="Pfam" id="PF00313">
    <property type="entry name" value="CSD"/>
    <property type="match status" value="1"/>
</dbReference>
<accession>A0ABY8LXL5</accession>
<dbReference type="InterPro" id="IPR002059">
    <property type="entry name" value="CSP_DNA-bd"/>
</dbReference>
<dbReference type="PROSITE" id="PS51857">
    <property type="entry name" value="CSD_2"/>
    <property type="match status" value="1"/>
</dbReference>
<dbReference type="InterPro" id="IPR011129">
    <property type="entry name" value="CSD"/>
</dbReference>
<dbReference type="Gene3D" id="3.30.160.100">
    <property type="entry name" value="Ribosome hibernation promotion factor-like"/>
    <property type="match status" value="1"/>
</dbReference>
<dbReference type="SUPFAM" id="SSF69754">
    <property type="entry name" value="Ribosome binding protein Y (YfiA homologue)"/>
    <property type="match status" value="1"/>
</dbReference>
<evidence type="ECO:0000259" key="1">
    <source>
        <dbReference type="PROSITE" id="PS51857"/>
    </source>
</evidence>
<dbReference type="InterPro" id="IPR003489">
    <property type="entry name" value="RHF/RaiA"/>
</dbReference>
<dbReference type="Pfam" id="PF02482">
    <property type="entry name" value="Ribosomal_S30AE"/>
    <property type="match status" value="1"/>
</dbReference>
<evidence type="ECO:0000313" key="2">
    <source>
        <dbReference type="EMBL" id="WGI66264.1"/>
    </source>
</evidence>
<name>A0ABY8LXL5_9HYPH</name>
<dbReference type="RefSeq" id="WP_227703520.1">
    <property type="nucleotide sequence ID" value="NZ_CP123000.1"/>
</dbReference>